<name>A0A168LRX5_ABSGL</name>
<feature type="compositionally biased region" description="Basic residues" evidence="2">
    <location>
        <begin position="174"/>
        <end position="189"/>
    </location>
</feature>
<dbReference type="Pfam" id="PF24779">
    <property type="entry name" value="UTP23_sensor"/>
    <property type="match status" value="1"/>
</dbReference>
<evidence type="ECO:0000313" key="4">
    <source>
        <dbReference type="EMBL" id="SAL97369.1"/>
    </source>
</evidence>
<dbReference type="Pfam" id="PF04900">
    <property type="entry name" value="Fcf1"/>
    <property type="match status" value="1"/>
</dbReference>
<accession>A0A168LRX5</accession>
<gene>
    <name evidence="4" type="primary">ABSGL_02861.1 scaffold 4007</name>
</gene>
<dbReference type="InParanoid" id="A0A168LRX5"/>
<evidence type="ECO:0000259" key="3">
    <source>
        <dbReference type="Pfam" id="PF24779"/>
    </source>
</evidence>
<organism evidence="4">
    <name type="scientific">Absidia glauca</name>
    <name type="common">Pin mould</name>
    <dbReference type="NCBI Taxonomy" id="4829"/>
    <lineage>
        <taxon>Eukaryota</taxon>
        <taxon>Fungi</taxon>
        <taxon>Fungi incertae sedis</taxon>
        <taxon>Mucoromycota</taxon>
        <taxon>Mucoromycotina</taxon>
        <taxon>Mucoromycetes</taxon>
        <taxon>Mucorales</taxon>
        <taxon>Cunninghamellaceae</taxon>
        <taxon>Absidia</taxon>
    </lineage>
</organism>
<feature type="compositionally biased region" description="Low complexity" evidence="2">
    <location>
        <begin position="190"/>
        <end position="202"/>
    </location>
</feature>
<dbReference type="InterPro" id="IPR057776">
    <property type="entry name" value="UTP23_sensor"/>
</dbReference>
<dbReference type="EMBL" id="LT551764">
    <property type="protein sequence ID" value="SAL97369.1"/>
    <property type="molecule type" value="Genomic_DNA"/>
</dbReference>
<protein>
    <recommendedName>
        <fullName evidence="3">UTP23 sensor motif region domain-containing protein</fullName>
    </recommendedName>
</protein>
<dbReference type="STRING" id="4829.A0A168LRX5"/>
<dbReference type="GO" id="GO:0032040">
    <property type="term" value="C:small-subunit processome"/>
    <property type="evidence" value="ECO:0007669"/>
    <property type="project" value="InterPro"/>
</dbReference>
<proteinExistence type="predicted"/>
<sequence length="217" mass="23865">MTFKPCYPAQHDQACIEEQIVTNCVVQELHKQGEHRAATVAKQFETRKCKHQHPVASAQCVKELIGATNDNNYCLATQNDSLLKQIRSMPGIPLLRVQKGMIILESLTAATKDAIQKKEKAKTMPSASEAQQLKIARLIQQPSTPKTTTTTTNTEAAPPVHKKRKVKGANPLSMKKKKKQAPPPPKKKTSSTTSTKTASSAKTGEKRKRPSDDTKDS</sequence>
<feature type="region of interest" description="Disordered" evidence="2">
    <location>
        <begin position="138"/>
        <end position="217"/>
    </location>
</feature>
<evidence type="ECO:0000256" key="1">
    <source>
        <dbReference type="ARBA" id="ARBA00023242"/>
    </source>
</evidence>
<dbReference type="Proteomes" id="UP000078561">
    <property type="component" value="Unassembled WGS sequence"/>
</dbReference>
<reference evidence="4" key="1">
    <citation type="submission" date="2016-04" db="EMBL/GenBank/DDBJ databases">
        <authorList>
            <person name="Evans L.H."/>
            <person name="Alamgir A."/>
            <person name="Owens N."/>
            <person name="Weber N.D."/>
            <person name="Virtaneva K."/>
            <person name="Barbian K."/>
            <person name="Babar A."/>
            <person name="Rosenke K."/>
        </authorList>
    </citation>
    <scope>NUCLEOTIDE SEQUENCE [LARGE SCALE GENOMIC DNA]</scope>
    <source>
        <strain evidence="4">CBS 101.48</strain>
    </source>
</reference>
<dbReference type="Gene3D" id="3.40.50.1010">
    <property type="entry name" value="5'-nuclease"/>
    <property type="match status" value="1"/>
</dbReference>
<dbReference type="OMA" id="HTSGLQM"/>
<evidence type="ECO:0000313" key="5">
    <source>
        <dbReference type="Proteomes" id="UP000078561"/>
    </source>
</evidence>
<feature type="domain" description="UTP23 sensor motif region" evidence="3">
    <location>
        <begin position="162"/>
        <end position="179"/>
    </location>
</feature>
<dbReference type="OrthoDB" id="25675at2759"/>
<dbReference type="PANTHER" id="PTHR12416">
    <property type="entry name" value="RRNA-PROCESSING PROTEIN UTP23 HOMOLOG"/>
    <property type="match status" value="1"/>
</dbReference>
<feature type="compositionally biased region" description="Low complexity" evidence="2">
    <location>
        <begin position="144"/>
        <end position="154"/>
    </location>
</feature>
<dbReference type="InterPro" id="IPR006984">
    <property type="entry name" value="Fcf1/UTP23"/>
</dbReference>
<keyword evidence="1" id="KW-0539">Nucleus</keyword>
<evidence type="ECO:0000256" key="2">
    <source>
        <dbReference type="SAM" id="MobiDB-lite"/>
    </source>
</evidence>
<dbReference type="AlphaFoldDB" id="A0A168LRX5"/>
<keyword evidence="5" id="KW-1185">Reference proteome</keyword>